<name>A0A1A8WNA3_PLAMA</name>
<dbReference type="Pfam" id="PF05795">
    <property type="entry name" value="Plasmodium_Vir"/>
    <property type="match status" value="1"/>
</dbReference>
<evidence type="ECO:0000313" key="2">
    <source>
        <dbReference type="Proteomes" id="UP000078597"/>
    </source>
</evidence>
<sequence length="209" mass="24962">LIRQLNLDEIQLTPYELLFEGEFSEWIKYKVLYVYFKNYKYIISNSYNEVNADICKNYLQYIHDLYKTEESDCYWYGSSICKNYFLKCCDKFNPSKLYLHSILNIMKINRNQVSASSSEEQNEMSYTDKHTRVEFKRTYDNMGCICYPYKKEGDVTSRICIYMKKLVEVGISRKTKYTELYGVSSGHILSEEELKELFEKQGKKSIRGR</sequence>
<accession>A0A1A8WNA3</accession>
<organism evidence="1 2">
    <name type="scientific">Plasmodium malariae</name>
    <dbReference type="NCBI Taxonomy" id="5858"/>
    <lineage>
        <taxon>Eukaryota</taxon>
        <taxon>Sar</taxon>
        <taxon>Alveolata</taxon>
        <taxon>Apicomplexa</taxon>
        <taxon>Aconoidasida</taxon>
        <taxon>Haemosporida</taxon>
        <taxon>Plasmodiidae</taxon>
        <taxon>Plasmodium</taxon>
        <taxon>Plasmodium (Plasmodium)</taxon>
    </lineage>
</organism>
<dbReference type="AlphaFoldDB" id="A0A1A8WNA3"/>
<gene>
    <name evidence="1" type="ORF">PMALA_040800</name>
</gene>
<feature type="non-terminal residue" evidence="1">
    <location>
        <position position="1"/>
    </location>
</feature>
<proteinExistence type="predicted"/>
<dbReference type="InterPro" id="IPR008780">
    <property type="entry name" value="Plasmodium_Vir"/>
</dbReference>
<dbReference type="Proteomes" id="UP000078597">
    <property type="component" value="Unassembled WGS sequence"/>
</dbReference>
<dbReference type="EMBL" id="FLQW01002612">
    <property type="protein sequence ID" value="SBS93740.1"/>
    <property type="molecule type" value="Genomic_DNA"/>
</dbReference>
<reference evidence="2" key="1">
    <citation type="submission" date="2016-05" db="EMBL/GenBank/DDBJ databases">
        <authorList>
            <person name="Naeem Raeece"/>
        </authorList>
    </citation>
    <scope>NUCLEOTIDE SEQUENCE [LARGE SCALE GENOMIC DNA]</scope>
</reference>
<protein>
    <submittedName>
        <fullName evidence="1">PIR Superfamily Protein</fullName>
    </submittedName>
</protein>
<evidence type="ECO:0000313" key="1">
    <source>
        <dbReference type="EMBL" id="SBS93740.1"/>
    </source>
</evidence>